<evidence type="ECO:0000313" key="2">
    <source>
        <dbReference type="Proteomes" id="UP000789525"/>
    </source>
</evidence>
<keyword evidence="2" id="KW-1185">Reference proteome</keyword>
<proteinExistence type="predicted"/>
<reference evidence="1" key="1">
    <citation type="submission" date="2021-06" db="EMBL/GenBank/DDBJ databases">
        <authorList>
            <person name="Kallberg Y."/>
            <person name="Tangrot J."/>
            <person name="Rosling A."/>
        </authorList>
    </citation>
    <scope>NUCLEOTIDE SEQUENCE</scope>
    <source>
        <strain evidence="1">CL356</strain>
    </source>
</reference>
<evidence type="ECO:0000313" key="1">
    <source>
        <dbReference type="EMBL" id="CAG8518203.1"/>
    </source>
</evidence>
<sequence>MERRDIPRRRPMLQLDQPISSIRVKNKAADEARKCQESKNALQQLLGEYSESEDEEDVEDSQTESSPAEKAEVVFRKSSLDLPISPQTRPLSTSKQSIAMDQSEDSIEIALKNFMSEINALPVTSISNDSSVVTDEFGVNSKRSKSKKDEQSSQSPLHVGGWQQYWSHENNCYYYYNSKTGETQWEIDVLKGVSDPITCTAILGEGDNLKTASSDSLGPVHSMSSSQEDLNREADNINKLSAIGRRDEPNIVTSLTAPPSDSPLHLRSRDVYGRLSGLIPLATHMKLERHQIEFATRLYDWQVGALNSYYFEKTILERLETLIRSIEEQISPTGWTCKWNSDSQQHSWMHLKTNQISLTYPSPDLITSLNTLSESSASTRPPLPPPPPPLPPLPHQIGVAADNSESSDDDGAGSATGSRQGATSVNDRKRKKEKEVTSSGFKNKKMATLVEKWKAAEDFLANTDWEEVRKQQNGTYPKDPEVWVKEQIESGEASNNPNFEPIKGDWRQRIRNRKLEKGESF</sequence>
<accession>A0ACA9L9J4</accession>
<gene>
    <name evidence="1" type="ORF">ACOLOM_LOCUS3534</name>
</gene>
<organism evidence="1 2">
    <name type="scientific">Acaulospora colombiana</name>
    <dbReference type="NCBI Taxonomy" id="27376"/>
    <lineage>
        <taxon>Eukaryota</taxon>
        <taxon>Fungi</taxon>
        <taxon>Fungi incertae sedis</taxon>
        <taxon>Mucoromycota</taxon>
        <taxon>Glomeromycotina</taxon>
        <taxon>Glomeromycetes</taxon>
        <taxon>Diversisporales</taxon>
        <taxon>Acaulosporaceae</taxon>
        <taxon>Acaulospora</taxon>
    </lineage>
</organism>
<dbReference type="Proteomes" id="UP000789525">
    <property type="component" value="Unassembled WGS sequence"/>
</dbReference>
<protein>
    <submittedName>
        <fullName evidence="1">9985_t:CDS:1</fullName>
    </submittedName>
</protein>
<name>A0ACA9L9J4_9GLOM</name>
<dbReference type="EMBL" id="CAJVPT010005253">
    <property type="protein sequence ID" value="CAG8518203.1"/>
    <property type="molecule type" value="Genomic_DNA"/>
</dbReference>
<comment type="caution">
    <text evidence="1">The sequence shown here is derived from an EMBL/GenBank/DDBJ whole genome shotgun (WGS) entry which is preliminary data.</text>
</comment>